<keyword evidence="13" id="KW-1185">Reference proteome</keyword>
<evidence type="ECO:0000256" key="7">
    <source>
        <dbReference type="ARBA" id="ARBA00049442"/>
    </source>
</evidence>
<feature type="binding site" evidence="8">
    <location>
        <position position="86"/>
    </location>
    <ligand>
        <name>shikimate</name>
        <dbReference type="ChEBI" id="CHEBI:36208"/>
    </ligand>
</feature>
<dbReference type="Pfam" id="PF01488">
    <property type="entry name" value="Shikimate_DH"/>
    <property type="match status" value="1"/>
</dbReference>
<feature type="binding site" evidence="8">
    <location>
        <begin position="149"/>
        <end position="154"/>
    </location>
    <ligand>
        <name>NADP(+)</name>
        <dbReference type="ChEBI" id="CHEBI:58349"/>
    </ligand>
</feature>
<proteinExistence type="inferred from homology"/>
<comment type="subunit">
    <text evidence="8">Homodimer.</text>
</comment>
<evidence type="ECO:0000313" key="12">
    <source>
        <dbReference type="EMBL" id="GLS84833.1"/>
    </source>
</evidence>
<dbReference type="InterPro" id="IPR006151">
    <property type="entry name" value="Shikm_DH/Glu-tRNA_Rdtase"/>
</dbReference>
<keyword evidence="3 8" id="KW-0028">Amino-acid biosynthesis</keyword>
<feature type="domain" description="Shikimate dehydrogenase substrate binding N-terminal" evidence="10">
    <location>
        <begin position="6"/>
        <end position="87"/>
    </location>
</feature>
<comment type="catalytic activity">
    <reaction evidence="7 8">
        <text>shikimate + NADP(+) = 3-dehydroshikimate + NADPH + H(+)</text>
        <dbReference type="Rhea" id="RHEA:17737"/>
        <dbReference type="ChEBI" id="CHEBI:15378"/>
        <dbReference type="ChEBI" id="CHEBI:16630"/>
        <dbReference type="ChEBI" id="CHEBI:36208"/>
        <dbReference type="ChEBI" id="CHEBI:57783"/>
        <dbReference type="ChEBI" id="CHEBI:58349"/>
        <dbReference type="EC" id="1.1.1.25"/>
    </reaction>
</comment>
<dbReference type="Pfam" id="PF18317">
    <property type="entry name" value="SDH_C"/>
    <property type="match status" value="1"/>
</dbReference>
<dbReference type="GO" id="GO:0019632">
    <property type="term" value="P:shikimate metabolic process"/>
    <property type="evidence" value="ECO:0007669"/>
    <property type="project" value="InterPro"/>
</dbReference>
<keyword evidence="4 8" id="KW-0521">NADP</keyword>
<dbReference type="RefSeq" id="WP_095499601.1">
    <property type="nucleotide sequence ID" value="NZ_BSPO01000004.1"/>
</dbReference>
<evidence type="ECO:0000256" key="5">
    <source>
        <dbReference type="ARBA" id="ARBA00023002"/>
    </source>
</evidence>
<gene>
    <name evidence="8 12" type="primary">aroE</name>
    <name evidence="12" type="ORF">GCM10007894_28100</name>
</gene>
<evidence type="ECO:0000256" key="6">
    <source>
        <dbReference type="ARBA" id="ARBA00023141"/>
    </source>
</evidence>
<evidence type="ECO:0000256" key="3">
    <source>
        <dbReference type="ARBA" id="ARBA00022605"/>
    </source>
</evidence>
<feature type="binding site" evidence="8">
    <location>
        <position position="61"/>
    </location>
    <ligand>
        <name>shikimate</name>
        <dbReference type="ChEBI" id="CHEBI:36208"/>
    </ligand>
</feature>
<dbReference type="Gene3D" id="3.40.50.720">
    <property type="entry name" value="NAD(P)-binding Rossmann-like Domain"/>
    <property type="match status" value="1"/>
</dbReference>
<dbReference type="InterPro" id="IPR041121">
    <property type="entry name" value="SDH_C"/>
</dbReference>
<dbReference type="GO" id="GO:0050661">
    <property type="term" value="F:NADP binding"/>
    <property type="evidence" value="ECO:0007669"/>
    <property type="project" value="InterPro"/>
</dbReference>
<dbReference type="PANTHER" id="PTHR21089">
    <property type="entry name" value="SHIKIMATE DEHYDROGENASE"/>
    <property type="match status" value="1"/>
</dbReference>
<dbReference type="FunFam" id="3.40.50.10860:FF:000006">
    <property type="entry name" value="Shikimate dehydrogenase (NADP(+))"/>
    <property type="match status" value="1"/>
</dbReference>
<dbReference type="Pfam" id="PF08501">
    <property type="entry name" value="Shikimate_dh_N"/>
    <property type="match status" value="1"/>
</dbReference>
<dbReference type="EMBL" id="BSPO01000004">
    <property type="protein sequence ID" value="GLS84833.1"/>
    <property type="molecule type" value="Genomic_DNA"/>
</dbReference>
<dbReference type="GO" id="GO:0009073">
    <property type="term" value="P:aromatic amino acid family biosynthetic process"/>
    <property type="evidence" value="ECO:0007669"/>
    <property type="project" value="UniProtKB-KW"/>
</dbReference>
<feature type="binding site" evidence="8">
    <location>
        <begin position="125"/>
        <end position="129"/>
    </location>
    <ligand>
        <name>NADP(+)</name>
        <dbReference type="ChEBI" id="CHEBI:58349"/>
    </ligand>
</feature>
<dbReference type="GO" id="GO:0005829">
    <property type="term" value="C:cytosol"/>
    <property type="evidence" value="ECO:0007669"/>
    <property type="project" value="TreeGrafter"/>
</dbReference>
<dbReference type="GO" id="GO:0004764">
    <property type="term" value="F:shikimate 3-dehydrogenase (NADP+) activity"/>
    <property type="evidence" value="ECO:0007669"/>
    <property type="project" value="UniProtKB-UniRule"/>
</dbReference>
<dbReference type="InterPro" id="IPR022893">
    <property type="entry name" value="Shikimate_DH_fam"/>
</dbReference>
<feature type="domain" description="SDH C-terminal" evidence="11">
    <location>
        <begin position="236"/>
        <end position="264"/>
    </location>
</feature>
<dbReference type="SUPFAM" id="SSF53223">
    <property type="entry name" value="Aminoacid dehydrogenase-like, N-terminal domain"/>
    <property type="match status" value="1"/>
</dbReference>
<reference evidence="12 13" key="1">
    <citation type="journal article" date="2014" name="Int. J. Syst. Evol. Microbiol.">
        <title>Complete genome sequence of Corynebacterium casei LMG S-19264T (=DSM 44701T), isolated from a smear-ripened cheese.</title>
        <authorList>
            <consortium name="US DOE Joint Genome Institute (JGI-PGF)"/>
            <person name="Walter F."/>
            <person name="Albersmeier A."/>
            <person name="Kalinowski J."/>
            <person name="Ruckert C."/>
        </authorList>
    </citation>
    <scope>NUCLEOTIDE SEQUENCE [LARGE SCALE GENOMIC DNA]</scope>
    <source>
        <strain evidence="12 13">NBRC 112785</strain>
    </source>
</reference>
<dbReference type="NCBIfam" id="TIGR00507">
    <property type="entry name" value="aroE"/>
    <property type="match status" value="1"/>
</dbReference>
<feature type="binding site" evidence="8">
    <location>
        <position position="214"/>
    </location>
    <ligand>
        <name>shikimate</name>
        <dbReference type="ChEBI" id="CHEBI:36208"/>
    </ligand>
</feature>
<organism evidence="12 13">
    <name type="scientific">Paraferrimonas haliotis</name>
    <dbReference type="NCBI Taxonomy" id="2013866"/>
    <lineage>
        <taxon>Bacteria</taxon>
        <taxon>Pseudomonadati</taxon>
        <taxon>Pseudomonadota</taxon>
        <taxon>Gammaproteobacteria</taxon>
        <taxon>Alteromonadales</taxon>
        <taxon>Ferrimonadaceae</taxon>
        <taxon>Paraferrimonas</taxon>
    </lineage>
</organism>
<dbReference type="NCBIfam" id="NF001310">
    <property type="entry name" value="PRK00258.1-2"/>
    <property type="match status" value="1"/>
</dbReference>
<dbReference type="InterPro" id="IPR013708">
    <property type="entry name" value="Shikimate_DH-bd_N"/>
</dbReference>
<keyword evidence="5 8" id="KW-0560">Oxidoreductase</keyword>
<feature type="active site" description="Proton acceptor" evidence="8">
    <location>
        <position position="65"/>
    </location>
</feature>
<dbReference type="AlphaFoldDB" id="A0AA37TSA8"/>
<feature type="binding site" evidence="8">
    <location>
        <position position="243"/>
    </location>
    <ligand>
        <name>shikimate</name>
        <dbReference type="ChEBI" id="CHEBI:36208"/>
    </ligand>
</feature>
<evidence type="ECO:0000259" key="10">
    <source>
        <dbReference type="Pfam" id="PF08501"/>
    </source>
</evidence>
<name>A0AA37TSA8_9GAMM</name>
<comment type="caution">
    <text evidence="12">The sequence shown here is derived from an EMBL/GenBank/DDBJ whole genome shotgun (WGS) entry which is preliminary data.</text>
</comment>
<accession>A0AA37TSA8</accession>
<comment type="caution">
    <text evidence="8">Lacks conserved residue(s) required for the propagation of feature annotation.</text>
</comment>
<comment type="similarity">
    <text evidence="8">Belongs to the shikimate dehydrogenase family.</text>
</comment>
<feature type="binding site" evidence="8">
    <location>
        <position position="101"/>
    </location>
    <ligand>
        <name>shikimate</name>
        <dbReference type="ChEBI" id="CHEBI:36208"/>
    </ligand>
</feature>
<feature type="binding site" evidence="8">
    <location>
        <position position="236"/>
    </location>
    <ligand>
        <name>NADP(+)</name>
        <dbReference type="ChEBI" id="CHEBI:58349"/>
    </ligand>
</feature>
<dbReference type="InterPro" id="IPR036291">
    <property type="entry name" value="NAD(P)-bd_dom_sf"/>
</dbReference>
<dbReference type="InterPro" id="IPR011342">
    <property type="entry name" value="Shikimate_DH"/>
</dbReference>
<evidence type="ECO:0000259" key="11">
    <source>
        <dbReference type="Pfam" id="PF18317"/>
    </source>
</evidence>
<evidence type="ECO:0000313" key="13">
    <source>
        <dbReference type="Proteomes" id="UP001157439"/>
    </source>
</evidence>
<dbReference type="PANTHER" id="PTHR21089:SF1">
    <property type="entry name" value="BIFUNCTIONAL 3-DEHYDROQUINATE DEHYDRATASE_SHIKIMATE DEHYDROGENASE, CHLOROPLASTIC"/>
    <property type="match status" value="1"/>
</dbReference>
<sequence length="267" mass="28766">MDSYAVIGNPIGHSQSPQIHAAFARQLGHSIDYSRLLAPIDGFEASVERFIEAGGRGMSVTVPFKEIAYERCNQLSSYAQSAQAVNALKFEQGRWVGHNTDGLGLVADLIAQGIKLSGINVLILGAGGAAKGILLPLLESGIGGIDICNRTHDKAVQLSNSTPPNYLVRAVSMTELTESYDLIINSTSASLQGINLPIPSSVVSPSSCCYDLMYSSEETPFNQWARELGVTKRFDGLGMLVHQAAFAYEFWRGVKPDALSVMEKLRS</sequence>
<comment type="pathway">
    <text evidence="1 8">Metabolic intermediate biosynthesis; chorismate biosynthesis; chorismate from D-erythrose 4-phosphate and phosphoenolpyruvate: step 4/7.</text>
</comment>
<dbReference type="SUPFAM" id="SSF51735">
    <property type="entry name" value="NAD(P)-binding Rossmann-fold domains"/>
    <property type="match status" value="1"/>
</dbReference>
<protein>
    <recommendedName>
        <fullName evidence="2 8">Shikimate dehydrogenase (NADP(+))</fullName>
        <shortName evidence="8">SDH</shortName>
        <ecNumber evidence="2 8">1.1.1.25</ecNumber>
    </recommendedName>
</protein>
<evidence type="ECO:0000256" key="4">
    <source>
        <dbReference type="ARBA" id="ARBA00022857"/>
    </source>
</evidence>
<dbReference type="GO" id="GO:0008652">
    <property type="term" value="P:amino acid biosynthetic process"/>
    <property type="evidence" value="ECO:0007669"/>
    <property type="project" value="UniProtKB-KW"/>
</dbReference>
<dbReference type="Gene3D" id="3.40.50.10860">
    <property type="entry name" value="Leucine Dehydrogenase, chain A, domain 1"/>
    <property type="match status" value="1"/>
</dbReference>
<evidence type="ECO:0000259" key="9">
    <source>
        <dbReference type="Pfam" id="PF01488"/>
    </source>
</evidence>
<evidence type="ECO:0000256" key="1">
    <source>
        <dbReference type="ARBA" id="ARBA00004871"/>
    </source>
</evidence>
<dbReference type="HAMAP" id="MF_00222">
    <property type="entry name" value="Shikimate_DH_AroE"/>
    <property type="match status" value="1"/>
</dbReference>
<feature type="binding site" evidence="8">
    <location>
        <begin position="14"/>
        <end position="16"/>
    </location>
    <ligand>
        <name>shikimate</name>
        <dbReference type="ChEBI" id="CHEBI:36208"/>
    </ligand>
</feature>
<feature type="binding site" evidence="8">
    <location>
        <position position="212"/>
    </location>
    <ligand>
        <name>NADP(+)</name>
        <dbReference type="ChEBI" id="CHEBI:58349"/>
    </ligand>
</feature>
<comment type="function">
    <text evidence="8">Involved in the biosynthesis of the chorismate, which leads to the biosynthesis of aromatic amino acids. Catalyzes the reversible NADPH linked reduction of 3-dehydroshikimate (DHSA) to yield shikimate (SA).</text>
</comment>
<dbReference type="InterPro" id="IPR046346">
    <property type="entry name" value="Aminoacid_DH-like_N_sf"/>
</dbReference>
<feature type="domain" description="Quinate/shikimate 5-dehydrogenase/glutamyl-tRNA reductase" evidence="9">
    <location>
        <begin position="115"/>
        <end position="190"/>
    </location>
</feature>
<dbReference type="CDD" id="cd01065">
    <property type="entry name" value="NAD_bind_Shikimate_DH"/>
    <property type="match status" value="1"/>
</dbReference>
<dbReference type="EC" id="1.1.1.25" evidence="2 8"/>
<keyword evidence="6 8" id="KW-0057">Aromatic amino acid biosynthesis</keyword>
<evidence type="ECO:0000256" key="2">
    <source>
        <dbReference type="ARBA" id="ARBA00012962"/>
    </source>
</evidence>
<evidence type="ECO:0000256" key="8">
    <source>
        <dbReference type="HAMAP-Rule" id="MF_00222"/>
    </source>
</evidence>
<dbReference type="Proteomes" id="UP001157439">
    <property type="component" value="Unassembled WGS sequence"/>
</dbReference>
<dbReference type="GO" id="GO:0009423">
    <property type="term" value="P:chorismate biosynthetic process"/>
    <property type="evidence" value="ECO:0007669"/>
    <property type="project" value="UniProtKB-UniRule"/>
</dbReference>